<name>A0A835CLI7_APHGI</name>
<dbReference type="Proteomes" id="UP000639338">
    <property type="component" value="Unassembled WGS sequence"/>
</dbReference>
<organism evidence="1 2">
    <name type="scientific">Aphidius gifuensis</name>
    <name type="common">Parasitoid wasp</name>
    <dbReference type="NCBI Taxonomy" id="684658"/>
    <lineage>
        <taxon>Eukaryota</taxon>
        <taxon>Metazoa</taxon>
        <taxon>Ecdysozoa</taxon>
        <taxon>Arthropoda</taxon>
        <taxon>Hexapoda</taxon>
        <taxon>Insecta</taxon>
        <taxon>Pterygota</taxon>
        <taxon>Neoptera</taxon>
        <taxon>Endopterygota</taxon>
        <taxon>Hymenoptera</taxon>
        <taxon>Apocrita</taxon>
        <taxon>Ichneumonoidea</taxon>
        <taxon>Braconidae</taxon>
        <taxon>Aphidiinae</taxon>
        <taxon>Aphidius</taxon>
    </lineage>
</organism>
<reference evidence="1 2" key="1">
    <citation type="submission" date="2020-08" db="EMBL/GenBank/DDBJ databases">
        <title>Aphidius gifuensis genome sequencing and assembly.</title>
        <authorList>
            <person name="Du Z."/>
        </authorList>
    </citation>
    <scope>NUCLEOTIDE SEQUENCE [LARGE SCALE GENOMIC DNA]</scope>
    <source>
        <strain evidence="1">YNYX2018</strain>
        <tissue evidence="1">Adults</tissue>
    </source>
</reference>
<accession>A0A835CLI7</accession>
<gene>
    <name evidence="1" type="ORF">HCN44_007154</name>
</gene>
<proteinExistence type="predicted"/>
<protein>
    <submittedName>
        <fullName evidence="1">Uncharacterized protein</fullName>
    </submittedName>
</protein>
<sequence length="692" mass="78957">MNKYVDCFDGVSYNDAKDMFETFTNIVNRVNQAKTQAETGTQYDANPWGDQTSAILDALINKVDAISSQLNVINDLMNSRVGKIEKMIIEVTYGTQKDNLLRDFNKASNRIQFAYEKLLTFANAGKNITKRRIKNFIEEDIENLGTEGVEGNLATIFDIITSENLINVGSSEQSLLALITKKELEKGGDVCGRHKSSQLIIYQFFLTVCSIEILGATTLAYGYALNEILQKSENKTDLASDEIPVIKEEFKKRVTAYSNKFAKSIESVSRAFRNCDPVESHMHIRDVTFTEMWGLTQSIVLSEFSLASRRSCAGTCANVHNKPNNFQFCYNKPMHGDRVYKTDTRACWWWYNAPEKPELCPTPRRCHGLMSDCIEITNAKPCMLKNDTRRYQFIKDVSNDKSYGLESECKGYEADFEWSKDDVYDCTFCLCTCDDNIYTSESVHMISLKLARSDTANNKVVVGVRFKLYEKILHIQIKENEILDRHRINNNKNINWVELPKMRKDILRTRERVMNPKVIEGRDFIVWDRFEYAFNFDELILPPERVVTGVKFGYELTNHSKYKHRVQIQIESMEYNSKTGELIQGTEELMKPDPENHNEQLVMEHLKIPQNAVTETVLDSSENGYGILVHSELEEDAGQTVLPLFDAQTVEVKPNAPLGGIGFHHRGTKFEAGFYGLTGHTVDYSAILKAGS</sequence>
<evidence type="ECO:0000313" key="2">
    <source>
        <dbReference type="Proteomes" id="UP000639338"/>
    </source>
</evidence>
<dbReference type="OrthoDB" id="7932313at2759"/>
<dbReference type="AlphaFoldDB" id="A0A835CLI7"/>
<dbReference type="PANTHER" id="PTHR47890:SF1">
    <property type="entry name" value="LD24308P"/>
    <property type="match status" value="1"/>
</dbReference>
<dbReference type="EMBL" id="JACMRX010000005">
    <property type="protein sequence ID" value="KAF7988844.1"/>
    <property type="molecule type" value="Genomic_DNA"/>
</dbReference>
<dbReference type="InterPro" id="IPR032062">
    <property type="entry name" value="DUF4803"/>
</dbReference>
<comment type="caution">
    <text evidence="1">The sequence shown here is derived from an EMBL/GenBank/DDBJ whole genome shotgun (WGS) entry which is preliminary data.</text>
</comment>
<dbReference type="PANTHER" id="PTHR47890">
    <property type="entry name" value="LD24308P"/>
    <property type="match status" value="1"/>
</dbReference>
<evidence type="ECO:0000313" key="1">
    <source>
        <dbReference type="EMBL" id="KAF7988844.1"/>
    </source>
</evidence>
<keyword evidence="2" id="KW-1185">Reference proteome</keyword>
<dbReference type="Pfam" id="PF16061">
    <property type="entry name" value="DUF4803"/>
    <property type="match status" value="2"/>
</dbReference>